<keyword evidence="2 4" id="KW-0560">Oxidoreductase</keyword>
<dbReference type="EC" id="1.6.5.2" evidence="4"/>
<dbReference type="PANTHER" id="PTHR10204:SF34">
    <property type="entry name" value="NAD(P)H DEHYDROGENASE [QUINONE] 1 ISOFORM 1"/>
    <property type="match status" value="1"/>
</dbReference>
<dbReference type="InterPro" id="IPR029039">
    <property type="entry name" value="Flavoprotein-like_sf"/>
</dbReference>
<dbReference type="SUPFAM" id="SSF52218">
    <property type="entry name" value="Flavoproteins"/>
    <property type="match status" value="1"/>
</dbReference>
<dbReference type="GO" id="GO:0005829">
    <property type="term" value="C:cytosol"/>
    <property type="evidence" value="ECO:0007669"/>
    <property type="project" value="TreeGrafter"/>
</dbReference>
<evidence type="ECO:0000313" key="5">
    <source>
        <dbReference type="Proteomes" id="UP000527616"/>
    </source>
</evidence>
<proteinExistence type="inferred from homology"/>
<evidence type="ECO:0000259" key="3">
    <source>
        <dbReference type="Pfam" id="PF02525"/>
    </source>
</evidence>
<dbReference type="RefSeq" id="WP_179446190.1">
    <property type="nucleotide sequence ID" value="NZ_JACBZS010000001.1"/>
</dbReference>
<keyword evidence="5" id="KW-1185">Reference proteome</keyword>
<comment type="caution">
    <text evidence="4">The sequence shown here is derived from an EMBL/GenBank/DDBJ whole genome shotgun (WGS) entry which is preliminary data.</text>
</comment>
<evidence type="ECO:0000256" key="2">
    <source>
        <dbReference type="ARBA" id="ARBA00023002"/>
    </source>
</evidence>
<organism evidence="4 5">
    <name type="scientific">Naumannella cuiyingiana</name>
    <dbReference type="NCBI Taxonomy" id="1347891"/>
    <lineage>
        <taxon>Bacteria</taxon>
        <taxon>Bacillati</taxon>
        <taxon>Actinomycetota</taxon>
        <taxon>Actinomycetes</taxon>
        <taxon>Propionibacteriales</taxon>
        <taxon>Propionibacteriaceae</taxon>
        <taxon>Naumannella</taxon>
    </lineage>
</organism>
<comment type="similarity">
    <text evidence="1">Belongs to the NAD(P)H dehydrogenase (quinone) family.</text>
</comment>
<protein>
    <submittedName>
        <fullName evidence="4">NAD(P)H dehydrogenase (Quinone)</fullName>
        <ecNumber evidence="4">1.6.5.2</ecNumber>
    </submittedName>
</protein>
<dbReference type="PANTHER" id="PTHR10204">
    <property type="entry name" value="NAD P H OXIDOREDUCTASE-RELATED"/>
    <property type="match status" value="1"/>
</dbReference>
<dbReference type="Proteomes" id="UP000527616">
    <property type="component" value="Unassembled WGS sequence"/>
</dbReference>
<accession>A0A7Z0DC13</accession>
<evidence type="ECO:0000313" key="4">
    <source>
        <dbReference type="EMBL" id="NYI72534.1"/>
    </source>
</evidence>
<dbReference type="InterPro" id="IPR051545">
    <property type="entry name" value="NAD(P)H_dehydrogenase_qn"/>
</dbReference>
<dbReference type="AlphaFoldDB" id="A0A7Z0DC13"/>
<dbReference type="Pfam" id="PF02525">
    <property type="entry name" value="Flavodoxin_2"/>
    <property type="match status" value="1"/>
</dbReference>
<dbReference type="EMBL" id="JACBZS010000001">
    <property type="protein sequence ID" value="NYI72534.1"/>
    <property type="molecule type" value="Genomic_DNA"/>
</dbReference>
<feature type="domain" description="Flavodoxin-like fold" evidence="3">
    <location>
        <begin position="1"/>
        <end position="211"/>
    </location>
</feature>
<sequence>MQTLIVAAPPSPTSLTARLLAAAEDELVSTGHDVDVIDLAAIDWDPVVRPGDYGLSAITGPVGTHAAQAIAAGTLDPTIARHQELLRGAELIVFMFPLWWFGMPAILKGWVDRVYTQGFAFGLDDAAGRTRKYGDGGLAGKRGLVITSAGDRETSFARRGVNGGIDELLFPITHGIFFYTGTAPLEPLTVLGVDTPVWAGADDAEAKVRKRLAGVTDEAPIPYRRMLADYDGDRVLRPELAPGREDLAVHRADR</sequence>
<reference evidence="4 5" key="1">
    <citation type="submission" date="2020-07" db="EMBL/GenBank/DDBJ databases">
        <title>Sequencing the genomes of 1000 actinobacteria strains.</title>
        <authorList>
            <person name="Klenk H.-P."/>
        </authorList>
    </citation>
    <scope>NUCLEOTIDE SEQUENCE [LARGE SCALE GENOMIC DNA]</scope>
    <source>
        <strain evidence="4 5">DSM 103164</strain>
    </source>
</reference>
<dbReference type="GO" id="GO:0003955">
    <property type="term" value="F:NAD(P)H dehydrogenase (quinone) activity"/>
    <property type="evidence" value="ECO:0007669"/>
    <property type="project" value="UniProtKB-EC"/>
</dbReference>
<evidence type="ECO:0000256" key="1">
    <source>
        <dbReference type="ARBA" id="ARBA00006252"/>
    </source>
</evidence>
<name>A0A7Z0DC13_9ACTN</name>
<dbReference type="Gene3D" id="3.40.50.360">
    <property type="match status" value="1"/>
</dbReference>
<gene>
    <name evidence="4" type="ORF">GGQ54_003094</name>
</gene>
<dbReference type="InterPro" id="IPR003680">
    <property type="entry name" value="Flavodoxin_fold"/>
</dbReference>